<evidence type="ECO:0000256" key="1">
    <source>
        <dbReference type="SAM" id="MobiDB-lite"/>
    </source>
</evidence>
<dbReference type="Proteomes" id="UP000277204">
    <property type="component" value="Unassembled WGS sequence"/>
</dbReference>
<dbReference type="EMBL" id="UZAI01001982">
    <property type="protein sequence ID" value="VDO67161.1"/>
    <property type="molecule type" value="Genomic_DNA"/>
</dbReference>
<feature type="region of interest" description="Disordered" evidence="1">
    <location>
        <begin position="374"/>
        <end position="395"/>
    </location>
</feature>
<dbReference type="AlphaFoldDB" id="A0A183LPC5"/>
<proteinExistence type="predicted"/>
<keyword evidence="3" id="KW-1185">Reference proteome</keyword>
<feature type="compositionally biased region" description="Polar residues" evidence="1">
    <location>
        <begin position="540"/>
        <end position="552"/>
    </location>
</feature>
<feature type="region of interest" description="Disordered" evidence="1">
    <location>
        <begin position="529"/>
        <end position="561"/>
    </location>
</feature>
<name>A0A183LPC5_9TREM</name>
<evidence type="ECO:0000313" key="2">
    <source>
        <dbReference type="EMBL" id="VDO67161.1"/>
    </source>
</evidence>
<organism evidence="2 3">
    <name type="scientific">Schistosoma margrebowiei</name>
    <dbReference type="NCBI Taxonomy" id="48269"/>
    <lineage>
        <taxon>Eukaryota</taxon>
        <taxon>Metazoa</taxon>
        <taxon>Spiralia</taxon>
        <taxon>Lophotrochozoa</taxon>
        <taxon>Platyhelminthes</taxon>
        <taxon>Trematoda</taxon>
        <taxon>Digenea</taxon>
        <taxon>Strigeidida</taxon>
        <taxon>Schistosomatoidea</taxon>
        <taxon>Schistosomatidae</taxon>
        <taxon>Schistosoma</taxon>
    </lineage>
</organism>
<accession>A0A183LPC5</accession>
<reference evidence="2 3" key="1">
    <citation type="submission" date="2018-11" db="EMBL/GenBank/DDBJ databases">
        <authorList>
            <consortium name="Pathogen Informatics"/>
        </authorList>
    </citation>
    <scope>NUCLEOTIDE SEQUENCE [LARGE SCALE GENOMIC DNA]</scope>
    <source>
        <strain evidence="2 3">Zambia</strain>
    </source>
</reference>
<gene>
    <name evidence="2" type="ORF">SMRZ_LOCUS5650</name>
</gene>
<evidence type="ECO:0000313" key="3">
    <source>
        <dbReference type="Proteomes" id="UP000277204"/>
    </source>
</evidence>
<sequence length="597" mass="65189">MSDESCTQLYKGAVTSKPGNETVLGTPVPVAHSTVGYDIPSNNHKRDRFHLNETQQTSPAFGKQTYVINPFSGNQSHDVSNSNNKELSILNIDTIKGKCPNLFFDCFVGLSDSVLDRSLQNLKYNEISRKLNLGNRNKQMDTFKVEYCQSLANLSTDVETEQKIQFDEELKMLEEAFSDFDCEASEATAPTRVCETFARRVSCDLLDVEEQCSNGNSTSVSSLSSSDGICDVDGSNVGVADLVNPSVSTHSCNIPQTTELPTLVSECHSNNTIEKQANSSKNECDQSVLRPQNKNYSHLPCLTGLSSVFEVDSNETKSDNCVQPNLCPITTSPLKLNQAITVSPAQNLISRTSKCMNNEPIQSMNRNNNLSTQTQLTEQNLSSKSPHPSQKVNNLSDASSLKLRNLNLNQSDISHVDISCLHMSDIDSLLDMITATGKQPDDGKLESVSRHNKLSSHLEKQLEAVRQALRSNIPSNTVDSSKIPAGVNGKQTNFSQSKVDALKENIPPTNTTSSGQNVIHRKKLSHYPNPDVPHVPANPSAKSHSINATNEDPSAHDGSVISQKDSFPLEVLKSQNIPILSNTNCLIWAGAVCGQIQ</sequence>
<protein>
    <submittedName>
        <fullName evidence="2">Uncharacterized protein</fullName>
    </submittedName>
</protein>